<comment type="caution">
    <text evidence="1">The sequence shown here is derived from an EMBL/GenBank/DDBJ whole genome shotgun (WGS) entry which is preliminary data.</text>
</comment>
<reference evidence="1 2" key="1">
    <citation type="journal article" date="2013" name="Genome Biol. Evol.">
        <title>Genomes of Stigonematalean cyanobacteria (subsection V) and the evolution of oxygenic photosynthesis from prokaryotes to plastids.</title>
        <authorList>
            <person name="Dagan T."/>
            <person name="Roettger M."/>
            <person name="Stucken K."/>
            <person name="Landan G."/>
            <person name="Koch R."/>
            <person name="Major P."/>
            <person name="Gould S.B."/>
            <person name="Goremykin V.V."/>
            <person name="Rippka R."/>
            <person name="Tandeau de Marsac N."/>
            <person name="Gugger M."/>
            <person name="Lockhart P.J."/>
            <person name="Allen J.F."/>
            <person name="Brune I."/>
            <person name="Maus I."/>
            <person name="Puhler A."/>
            <person name="Martin W.F."/>
        </authorList>
    </citation>
    <scope>NUCLEOTIDE SEQUENCE [LARGE SCALE GENOMIC DNA]</scope>
    <source>
        <strain evidence="1 2">PCC 7110</strain>
    </source>
</reference>
<sequence length="80" mass="8579">MNIGGSFLVTTANSLKFADGKEFSATTLQTTPRTITTIPERIVEASGWIINKKGEIVLIASAPTATSHSSWFTYPDCKAS</sequence>
<dbReference type="Gene3D" id="2.160.20.10">
    <property type="entry name" value="Single-stranded right-handed beta-helix, Pectin lyase-like"/>
    <property type="match status" value="1"/>
</dbReference>
<dbReference type="Proteomes" id="UP000076925">
    <property type="component" value="Unassembled WGS sequence"/>
</dbReference>
<dbReference type="InterPro" id="IPR012334">
    <property type="entry name" value="Pectin_lyas_fold"/>
</dbReference>
<dbReference type="AlphaFoldDB" id="A0A139X8T9"/>
<name>A0A139X8T9_9CYAN</name>
<organism evidence="1 2">
    <name type="scientific">Scytonema hofmannii PCC 7110</name>
    <dbReference type="NCBI Taxonomy" id="128403"/>
    <lineage>
        <taxon>Bacteria</taxon>
        <taxon>Bacillati</taxon>
        <taxon>Cyanobacteriota</taxon>
        <taxon>Cyanophyceae</taxon>
        <taxon>Nostocales</taxon>
        <taxon>Scytonemataceae</taxon>
        <taxon>Scytonema</taxon>
    </lineage>
</organism>
<proteinExistence type="predicted"/>
<accession>A0A139X8T9</accession>
<evidence type="ECO:0008006" key="3">
    <source>
        <dbReference type="Google" id="ProtNLM"/>
    </source>
</evidence>
<evidence type="ECO:0000313" key="2">
    <source>
        <dbReference type="Proteomes" id="UP000076925"/>
    </source>
</evidence>
<dbReference type="EMBL" id="ANNX02000025">
    <property type="protein sequence ID" value="KYC41100.1"/>
    <property type="molecule type" value="Genomic_DNA"/>
</dbReference>
<protein>
    <recommendedName>
        <fullName evidence="3">Filamentous haemagglutinin FhaB/tRNA nuclease CdiA-like TPS domain-containing protein</fullName>
    </recommendedName>
</protein>
<evidence type="ECO:0000313" key="1">
    <source>
        <dbReference type="EMBL" id="KYC41100.1"/>
    </source>
</evidence>
<gene>
    <name evidence="1" type="ORF">WA1_23585</name>
</gene>
<keyword evidence="2" id="KW-1185">Reference proteome</keyword>
<dbReference type="STRING" id="128403.WA1_23585"/>